<dbReference type="STRING" id="1470200.PL75_07500"/>
<organism evidence="1 2">
    <name type="scientific">Neisseria arctica</name>
    <dbReference type="NCBI Taxonomy" id="1470200"/>
    <lineage>
        <taxon>Bacteria</taxon>
        <taxon>Pseudomonadati</taxon>
        <taxon>Pseudomonadota</taxon>
        <taxon>Betaproteobacteria</taxon>
        <taxon>Neisseriales</taxon>
        <taxon>Neisseriaceae</taxon>
        <taxon>Neisseria</taxon>
    </lineage>
</organism>
<name>A0A0J1C2Q0_9NEIS</name>
<dbReference type="SUPFAM" id="SSF64076">
    <property type="entry name" value="MTH938-like"/>
    <property type="match status" value="1"/>
</dbReference>
<reference evidence="1 2" key="1">
    <citation type="submission" date="2014-11" db="EMBL/GenBank/DDBJ databases">
        <title>Genome of a novel goose pathogen.</title>
        <authorList>
            <person name="Hansen C.M."/>
            <person name="Hueffer K."/>
            <person name="Choi S.C."/>
        </authorList>
    </citation>
    <scope>NUCLEOTIDE SEQUENCE [LARGE SCALE GENOMIC DNA]</scope>
    <source>
        <strain evidence="1 2">KH1503</strain>
    </source>
</reference>
<dbReference type="EMBL" id="JTDO01000011">
    <property type="protein sequence ID" value="KLT72543.1"/>
    <property type="molecule type" value="Genomic_DNA"/>
</dbReference>
<sequence>MLIEENRQSGGYNITAHSSGHLEVNGHVYTEAVILTENGVQILENRQPADLTENDFLNHVSTPLPEVVIVGTGEKQLFLHPKINAALAAKGVGLESMSTAAACRTIMILQSEGRRVWAWLWP</sequence>
<dbReference type="OrthoDB" id="9800373at2"/>
<dbReference type="InterPro" id="IPR007523">
    <property type="entry name" value="NDUFAF3/AAMDC"/>
</dbReference>
<evidence type="ECO:0000313" key="2">
    <source>
        <dbReference type="Proteomes" id="UP000036027"/>
    </source>
</evidence>
<dbReference type="InterPro" id="IPR036748">
    <property type="entry name" value="MTH938-like_sf"/>
</dbReference>
<accession>A0A0J1C2Q0</accession>
<dbReference type="Pfam" id="PF04430">
    <property type="entry name" value="DUF498"/>
    <property type="match status" value="1"/>
</dbReference>
<evidence type="ECO:0000313" key="1">
    <source>
        <dbReference type="EMBL" id="KLT72543.1"/>
    </source>
</evidence>
<keyword evidence="2" id="KW-1185">Reference proteome</keyword>
<gene>
    <name evidence="1" type="ORF">PL75_07500</name>
</gene>
<proteinExistence type="predicted"/>
<comment type="caution">
    <text evidence="1">The sequence shown here is derived from an EMBL/GenBank/DDBJ whole genome shotgun (WGS) entry which is preliminary data.</text>
</comment>
<dbReference type="RefSeq" id="WP_047761312.1">
    <property type="nucleotide sequence ID" value="NZ_CP091510.1"/>
</dbReference>
<dbReference type="PANTHER" id="PTHR21192">
    <property type="entry name" value="NUCLEAR PROTEIN E3-3"/>
    <property type="match status" value="1"/>
</dbReference>
<dbReference type="Gene3D" id="3.40.1230.10">
    <property type="entry name" value="MTH938-like"/>
    <property type="match status" value="1"/>
</dbReference>
<dbReference type="Proteomes" id="UP000036027">
    <property type="component" value="Unassembled WGS sequence"/>
</dbReference>
<dbReference type="PATRIC" id="fig|1470200.3.peg.387"/>
<dbReference type="PANTHER" id="PTHR21192:SF2">
    <property type="entry name" value="NADH DEHYDROGENASE [UBIQUINONE] 1 ALPHA SUBCOMPLEX ASSEMBLY FACTOR 3"/>
    <property type="match status" value="1"/>
</dbReference>
<dbReference type="AlphaFoldDB" id="A0A0J1C2Q0"/>
<protein>
    <submittedName>
        <fullName evidence="1">Rod shape-determining protein RodA</fullName>
    </submittedName>
</protein>